<keyword evidence="3" id="KW-1185">Reference proteome</keyword>
<gene>
    <name evidence="2" type="ORF">CALVIDRAFT_535572</name>
</gene>
<organism evidence="2 3">
    <name type="scientific">Calocera viscosa (strain TUFC12733)</name>
    <dbReference type="NCBI Taxonomy" id="1330018"/>
    <lineage>
        <taxon>Eukaryota</taxon>
        <taxon>Fungi</taxon>
        <taxon>Dikarya</taxon>
        <taxon>Basidiomycota</taxon>
        <taxon>Agaricomycotina</taxon>
        <taxon>Dacrymycetes</taxon>
        <taxon>Dacrymycetales</taxon>
        <taxon>Dacrymycetaceae</taxon>
        <taxon>Calocera</taxon>
    </lineage>
</organism>
<feature type="region of interest" description="Disordered" evidence="1">
    <location>
        <begin position="1"/>
        <end position="34"/>
    </location>
</feature>
<evidence type="ECO:0000313" key="3">
    <source>
        <dbReference type="Proteomes" id="UP000076738"/>
    </source>
</evidence>
<dbReference type="Proteomes" id="UP000076738">
    <property type="component" value="Unassembled WGS sequence"/>
</dbReference>
<dbReference type="AlphaFoldDB" id="A0A167NR33"/>
<protein>
    <submittedName>
        <fullName evidence="2">Uncharacterized protein</fullName>
    </submittedName>
</protein>
<sequence length="57" mass="6317">MEGPPVTPTGHTRLSEADADSPKTIGFRNSSGRSVEGRTFCCGQNHIFDTWGFFIWN</sequence>
<reference evidence="2 3" key="1">
    <citation type="journal article" date="2016" name="Mol. Biol. Evol.">
        <title>Comparative Genomics of Early-Diverging Mushroom-Forming Fungi Provides Insights into the Origins of Lignocellulose Decay Capabilities.</title>
        <authorList>
            <person name="Nagy L.G."/>
            <person name="Riley R."/>
            <person name="Tritt A."/>
            <person name="Adam C."/>
            <person name="Daum C."/>
            <person name="Floudas D."/>
            <person name="Sun H."/>
            <person name="Yadav J.S."/>
            <person name="Pangilinan J."/>
            <person name="Larsson K.H."/>
            <person name="Matsuura K."/>
            <person name="Barry K."/>
            <person name="Labutti K."/>
            <person name="Kuo R."/>
            <person name="Ohm R.A."/>
            <person name="Bhattacharya S.S."/>
            <person name="Shirouzu T."/>
            <person name="Yoshinaga Y."/>
            <person name="Martin F.M."/>
            <person name="Grigoriev I.V."/>
            <person name="Hibbett D.S."/>
        </authorList>
    </citation>
    <scope>NUCLEOTIDE SEQUENCE [LARGE SCALE GENOMIC DNA]</scope>
    <source>
        <strain evidence="2 3">TUFC12733</strain>
    </source>
</reference>
<evidence type="ECO:0000256" key="1">
    <source>
        <dbReference type="SAM" id="MobiDB-lite"/>
    </source>
</evidence>
<evidence type="ECO:0000313" key="2">
    <source>
        <dbReference type="EMBL" id="KZO97972.1"/>
    </source>
</evidence>
<accession>A0A167NR33</accession>
<proteinExistence type="predicted"/>
<dbReference type="EMBL" id="KV417277">
    <property type="protein sequence ID" value="KZO97972.1"/>
    <property type="molecule type" value="Genomic_DNA"/>
</dbReference>
<name>A0A167NR33_CALVF</name>